<evidence type="ECO:0000313" key="2">
    <source>
        <dbReference type="EMBL" id="EJT53273.1"/>
    </source>
</evidence>
<organism evidence="2 3">
    <name type="scientific">Trichosporon asahii var. asahii (strain ATCC 90039 / CBS 2479 / JCM 2466 / KCTC 7840 / NBRC 103889/ NCYC 2677 / UAMH 7654)</name>
    <name type="common">Yeast</name>
    <dbReference type="NCBI Taxonomy" id="1186058"/>
    <lineage>
        <taxon>Eukaryota</taxon>
        <taxon>Fungi</taxon>
        <taxon>Dikarya</taxon>
        <taxon>Basidiomycota</taxon>
        <taxon>Agaricomycotina</taxon>
        <taxon>Tremellomycetes</taxon>
        <taxon>Trichosporonales</taxon>
        <taxon>Trichosporonaceae</taxon>
        <taxon>Trichosporon</taxon>
    </lineage>
</organism>
<gene>
    <name evidence="2" type="ORF">A1Q1_05236</name>
</gene>
<dbReference type="AlphaFoldDB" id="J8QI04"/>
<proteinExistence type="predicted"/>
<dbReference type="RefSeq" id="XP_014184186.1">
    <property type="nucleotide sequence ID" value="XM_014328711.1"/>
</dbReference>
<dbReference type="KEGG" id="tasa:A1Q1_05236"/>
<comment type="caution">
    <text evidence="2">The sequence shown here is derived from an EMBL/GenBank/DDBJ whole genome shotgun (WGS) entry which is preliminary data.</text>
</comment>
<evidence type="ECO:0000256" key="1">
    <source>
        <dbReference type="SAM" id="MobiDB-lite"/>
    </source>
</evidence>
<feature type="compositionally biased region" description="Low complexity" evidence="1">
    <location>
        <begin position="69"/>
        <end position="79"/>
    </location>
</feature>
<reference evidence="2 3" key="1">
    <citation type="journal article" date="2012" name="Eukaryot. Cell">
        <title>Draft genome sequence of CBS 2479, the standard type strain of Trichosporon asahii.</title>
        <authorList>
            <person name="Yang R.Y."/>
            <person name="Li H.T."/>
            <person name="Zhu H."/>
            <person name="Zhou G.P."/>
            <person name="Wang M."/>
            <person name="Wang L."/>
        </authorList>
    </citation>
    <scope>NUCLEOTIDE SEQUENCE [LARGE SCALE GENOMIC DNA]</scope>
    <source>
        <strain evidence="3">ATCC 90039 / CBS 2479 / JCM 2466 / KCTC 7840 / NCYC 2677 / UAMH 7654</strain>
    </source>
</reference>
<feature type="region of interest" description="Disordered" evidence="1">
    <location>
        <begin position="34"/>
        <end position="86"/>
    </location>
</feature>
<dbReference type="VEuPathDB" id="FungiDB:A1Q1_05236"/>
<dbReference type="OrthoDB" id="1577640at2759"/>
<dbReference type="GeneID" id="25988748"/>
<accession>J8QI04</accession>
<dbReference type="Proteomes" id="UP000002748">
    <property type="component" value="Unassembled WGS sequence"/>
</dbReference>
<evidence type="ECO:0000313" key="3">
    <source>
        <dbReference type="Proteomes" id="UP000002748"/>
    </source>
</evidence>
<protein>
    <submittedName>
        <fullName evidence="2">Cyclin-dependent protein kinase inhibitor</fullName>
    </submittedName>
</protein>
<name>J8QI04_TRIAS</name>
<dbReference type="HOGENOM" id="CLU_2122793_0_0_1"/>
<sequence length="114" mass="11905">MRVRPELALPADSQALKKIINSLAAGRPASEAALLASGGRPKRSDSKDSGAGTPAFGAQSVPESNGTDLEPLPAEAAPPTGGQMLYAGSVDRTASFKAHRDAFFFLLQRELEKV</sequence>
<dbReference type="EMBL" id="ALBS01000002">
    <property type="protein sequence ID" value="EJT53273.1"/>
    <property type="molecule type" value="Genomic_DNA"/>
</dbReference>